<proteinExistence type="predicted"/>
<keyword evidence="1" id="KW-0472">Membrane</keyword>
<protein>
    <submittedName>
        <fullName evidence="2">Stage II sporulation protein M</fullName>
    </submittedName>
</protein>
<feature type="transmembrane region" description="Helical" evidence="1">
    <location>
        <begin position="255"/>
        <end position="277"/>
    </location>
</feature>
<dbReference type="RefSeq" id="WP_344720135.1">
    <property type="nucleotide sequence ID" value="NZ_BAAAYG010000005.1"/>
</dbReference>
<dbReference type="PANTHER" id="PTHR35337:SF1">
    <property type="entry name" value="SLR1478 PROTEIN"/>
    <property type="match status" value="1"/>
</dbReference>
<evidence type="ECO:0000256" key="1">
    <source>
        <dbReference type="SAM" id="Phobius"/>
    </source>
</evidence>
<keyword evidence="3" id="KW-1185">Reference proteome</keyword>
<sequence length="329" mass="35253">MDIDAFVAVHQGEWDRLAELSSRTRPTADEADELLRLYQRTSTHLSMIQAHDPGGAVAAGLSARLGRARGRLTGGGDNLLVSIARFVMQVLPAAFHRVAVPTVVIGALFLLVSGAFALWTQHHPQIELLMSDEARAAYARDDFVDYYSDHPNASFAAQVWTNNAWIAAQEVALGVTGVWVPAVLLVNAQGLGVSAGVMFEQGEAWTFWAHILPHGLMELTAVFVAGAAGLRIFWAWVSPGRRRRLTALAEEGRRLITVAIGLTAVLLVSGVVEGFVTPSDLPAAVKILIGAAVLAGYWTYTLVLGGRARRAGITGDLARYDSGAHELTA</sequence>
<evidence type="ECO:0000313" key="2">
    <source>
        <dbReference type="EMBL" id="GAA3284981.1"/>
    </source>
</evidence>
<dbReference type="EMBL" id="BAAAYG010000005">
    <property type="protein sequence ID" value="GAA3284981.1"/>
    <property type="molecule type" value="Genomic_DNA"/>
</dbReference>
<organism evidence="2 3">
    <name type="scientific">Nesterenkonia halobia</name>
    <dbReference type="NCBI Taxonomy" id="37922"/>
    <lineage>
        <taxon>Bacteria</taxon>
        <taxon>Bacillati</taxon>
        <taxon>Actinomycetota</taxon>
        <taxon>Actinomycetes</taxon>
        <taxon>Micrococcales</taxon>
        <taxon>Micrococcaceae</taxon>
        <taxon>Nesterenkonia</taxon>
    </lineage>
</organism>
<reference evidence="3" key="1">
    <citation type="journal article" date="2019" name="Int. J. Syst. Evol. Microbiol.">
        <title>The Global Catalogue of Microorganisms (GCM) 10K type strain sequencing project: providing services to taxonomists for standard genome sequencing and annotation.</title>
        <authorList>
            <consortium name="The Broad Institute Genomics Platform"/>
            <consortium name="The Broad Institute Genome Sequencing Center for Infectious Disease"/>
            <person name="Wu L."/>
            <person name="Ma J."/>
        </authorList>
    </citation>
    <scope>NUCLEOTIDE SEQUENCE [LARGE SCALE GENOMIC DNA]</scope>
    <source>
        <strain evidence="3">JCM 11483</strain>
    </source>
</reference>
<keyword evidence="1" id="KW-1133">Transmembrane helix</keyword>
<dbReference type="PANTHER" id="PTHR35337">
    <property type="entry name" value="SLR1478 PROTEIN"/>
    <property type="match status" value="1"/>
</dbReference>
<dbReference type="Proteomes" id="UP001501736">
    <property type="component" value="Unassembled WGS sequence"/>
</dbReference>
<accession>A0ABP6RCM6</accession>
<feature type="transmembrane region" description="Helical" evidence="1">
    <location>
        <begin position="98"/>
        <end position="119"/>
    </location>
</feature>
<comment type="caution">
    <text evidence="2">The sequence shown here is derived from an EMBL/GenBank/DDBJ whole genome shotgun (WGS) entry which is preliminary data.</text>
</comment>
<evidence type="ECO:0000313" key="3">
    <source>
        <dbReference type="Proteomes" id="UP001501736"/>
    </source>
</evidence>
<gene>
    <name evidence="2" type="ORF">GCM10020260_16620</name>
</gene>
<feature type="transmembrane region" description="Helical" evidence="1">
    <location>
        <begin position="283"/>
        <end position="303"/>
    </location>
</feature>
<dbReference type="Pfam" id="PF01944">
    <property type="entry name" value="SpoIIM"/>
    <property type="match status" value="1"/>
</dbReference>
<dbReference type="InterPro" id="IPR002798">
    <property type="entry name" value="SpoIIM-like"/>
</dbReference>
<keyword evidence="1" id="KW-0812">Transmembrane</keyword>
<feature type="transmembrane region" description="Helical" evidence="1">
    <location>
        <begin position="215"/>
        <end position="234"/>
    </location>
</feature>
<name>A0ABP6RCM6_9MICC</name>